<evidence type="ECO:0000313" key="3">
    <source>
        <dbReference type="Proteomes" id="UP000499080"/>
    </source>
</evidence>
<gene>
    <name evidence="2" type="ORF">AVEN_32973_1</name>
</gene>
<dbReference type="PANTHER" id="PTHR47331:SF5">
    <property type="entry name" value="RIBONUCLEASE H"/>
    <property type="match status" value="1"/>
</dbReference>
<keyword evidence="3" id="KW-1185">Reference proteome</keyword>
<proteinExistence type="predicted"/>
<dbReference type="AlphaFoldDB" id="A0A4Y2IP00"/>
<reference evidence="2 3" key="1">
    <citation type="journal article" date="2019" name="Sci. Rep.">
        <title>Orb-weaving spider Araneus ventricosus genome elucidates the spidroin gene catalogue.</title>
        <authorList>
            <person name="Kono N."/>
            <person name="Nakamura H."/>
            <person name="Ohtoshi R."/>
            <person name="Moran D.A.P."/>
            <person name="Shinohara A."/>
            <person name="Yoshida Y."/>
            <person name="Fujiwara M."/>
            <person name="Mori M."/>
            <person name="Tomita M."/>
            <person name="Arakawa K."/>
        </authorList>
    </citation>
    <scope>NUCLEOTIDE SEQUENCE [LARGE SCALE GENOMIC DNA]</scope>
</reference>
<accession>A0A4Y2IP00</accession>
<sequence length="234" mass="27178">MPSTSIDVEEIKIPPYIKLVDPNFFSSAKLHLLIGAELFLSILKEIVCLNKLVNSTRNCGTVEGKQEPQHCGLISQADNLIKKFWEDENIVEIPTSKNKEEIECENHFIQTYSRDKESKYIVSLPLKENTQLGNSIQIAKQRLNNLRKRINNDSKMLNLFCNFMKEYEELGHMQKLNNSDKVKYVMPHHAVYRADSSTIKLRVVFDVSADYFGCIFEYVFSERCKIFEEWPKSS</sequence>
<comment type="caution">
    <text evidence="2">The sequence shown here is derived from an EMBL/GenBank/DDBJ whole genome shotgun (WGS) entry which is preliminary data.</text>
</comment>
<evidence type="ECO:0000256" key="1">
    <source>
        <dbReference type="SAM" id="Coils"/>
    </source>
</evidence>
<feature type="coiled-coil region" evidence="1">
    <location>
        <begin position="129"/>
        <end position="156"/>
    </location>
</feature>
<protein>
    <recommendedName>
        <fullName evidence="4">Peptidase aspartic putative domain-containing protein</fullName>
    </recommendedName>
</protein>
<organism evidence="2 3">
    <name type="scientific">Araneus ventricosus</name>
    <name type="common">Orbweaver spider</name>
    <name type="synonym">Epeira ventricosa</name>
    <dbReference type="NCBI Taxonomy" id="182803"/>
    <lineage>
        <taxon>Eukaryota</taxon>
        <taxon>Metazoa</taxon>
        <taxon>Ecdysozoa</taxon>
        <taxon>Arthropoda</taxon>
        <taxon>Chelicerata</taxon>
        <taxon>Arachnida</taxon>
        <taxon>Araneae</taxon>
        <taxon>Araneomorphae</taxon>
        <taxon>Entelegynae</taxon>
        <taxon>Araneoidea</taxon>
        <taxon>Araneidae</taxon>
        <taxon>Araneus</taxon>
    </lineage>
</organism>
<evidence type="ECO:0000313" key="2">
    <source>
        <dbReference type="EMBL" id="GBM79364.1"/>
    </source>
</evidence>
<dbReference type="EMBL" id="BGPR01002817">
    <property type="protein sequence ID" value="GBM79364.1"/>
    <property type="molecule type" value="Genomic_DNA"/>
</dbReference>
<dbReference type="PANTHER" id="PTHR47331">
    <property type="entry name" value="PHD-TYPE DOMAIN-CONTAINING PROTEIN"/>
    <property type="match status" value="1"/>
</dbReference>
<name>A0A4Y2IP00_ARAVE</name>
<evidence type="ECO:0008006" key="4">
    <source>
        <dbReference type="Google" id="ProtNLM"/>
    </source>
</evidence>
<keyword evidence="1" id="KW-0175">Coiled coil</keyword>
<dbReference type="Proteomes" id="UP000499080">
    <property type="component" value="Unassembled WGS sequence"/>
</dbReference>
<dbReference type="OrthoDB" id="6433420at2759"/>